<dbReference type="PANTHER" id="PTHR23093">
    <property type="entry name" value="SIMILAR TO CHROMOSOME 3 OPEN READING FRAME 20"/>
    <property type="match status" value="1"/>
</dbReference>
<evidence type="ECO:0000256" key="1">
    <source>
        <dbReference type="SAM" id="MobiDB-lite"/>
    </source>
</evidence>
<feature type="domain" description="FAM194 C-terminal" evidence="3">
    <location>
        <begin position="11"/>
        <end position="149"/>
    </location>
</feature>
<evidence type="ECO:0000259" key="3">
    <source>
        <dbReference type="Pfam" id="PF14977"/>
    </source>
</evidence>
<dbReference type="InterPro" id="IPR029281">
    <property type="entry name" value="FAM194_C"/>
</dbReference>
<gene>
    <name evidence="4" type="ORF">CEUSTIGMA_g5773.t1</name>
</gene>
<accession>A0A250X5H7</accession>
<dbReference type="Gene3D" id="3.40.30.10">
    <property type="entry name" value="Glutaredoxin"/>
    <property type="match status" value="1"/>
</dbReference>
<protein>
    <recommendedName>
        <fullName evidence="6">Thioredoxin domain-containing protein</fullName>
    </recommendedName>
</protein>
<evidence type="ECO:0000259" key="2">
    <source>
        <dbReference type="Pfam" id="PF00085"/>
    </source>
</evidence>
<dbReference type="PANTHER" id="PTHR23093:SF16">
    <property type="entry name" value="FAM194 C-TERMINAL DOMAIN-CONTAINING PROTEIN"/>
    <property type="match status" value="1"/>
</dbReference>
<comment type="caution">
    <text evidence="4">The sequence shown here is derived from an EMBL/GenBank/DDBJ whole genome shotgun (WGS) entry which is preliminary data.</text>
</comment>
<organism evidence="4 5">
    <name type="scientific">Chlamydomonas eustigma</name>
    <dbReference type="NCBI Taxonomy" id="1157962"/>
    <lineage>
        <taxon>Eukaryota</taxon>
        <taxon>Viridiplantae</taxon>
        <taxon>Chlorophyta</taxon>
        <taxon>core chlorophytes</taxon>
        <taxon>Chlorophyceae</taxon>
        <taxon>CS clade</taxon>
        <taxon>Chlamydomonadales</taxon>
        <taxon>Chlamydomonadaceae</taxon>
        <taxon>Chlamydomonas</taxon>
    </lineage>
</organism>
<sequence>MDSNNNSQSSKLDKTDVNGDGFIHYPSGRFAVMISSEGGCRVVTATADNDSGKVLLCFNHLGVGTVQYSNGKPWLVVSEEGWSVSDTSGKISERGRFPRRKAEPIICCVNKNLTVSFQDRQNIVATFTSEDLVNEIQCGEKLRRTEPYTSKILAQHHNGKLDLDVKSIRKRQKEVGLSGSLYVPPGPHHFKTEHPGVGGLKVTLRSLTPESKVVAMVSDLKALDNRLNSIDLMPKPLYGGLSASKGAITSTTFRSSAAENGAEDGTSTSGTNKQQILGVHDITSRNRGVIKVPENFGTPPLSNTMKTLSRMLRSPDPAKTAHVVLRRRLPTMPVADVFSKVLDEQIATRDTLIVLVLMADWSPACTKLSAQVQVTNRELIEEGAANPDGPAGHVQMSKVDASEGSLLQKQYGFKTVPMFLMMYEGKLVEATNNLHTSVEIKAAVMDALERARKKRFLPSNFSFVGRVDNTSLDYIKSSWSMLT</sequence>
<feature type="region of interest" description="Disordered" evidence="1">
    <location>
        <begin position="178"/>
        <end position="197"/>
    </location>
</feature>
<dbReference type="Pfam" id="PF14977">
    <property type="entry name" value="FAM194"/>
    <property type="match status" value="1"/>
</dbReference>
<dbReference type="SUPFAM" id="SSF52833">
    <property type="entry name" value="Thioredoxin-like"/>
    <property type="match status" value="1"/>
</dbReference>
<feature type="region of interest" description="Disordered" evidence="1">
    <location>
        <begin position="254"/>
        <end position="276"/>
    </location>
</feature>
<dbReference type="AlphaFoldDB" id="A0A250X5H7"/>
<proteinExistence type="predicted"/>
<feature type="compositionally biased region" description="Polar residues" evidence="1">
    <location>
        <begin position="265"/>
        <end position="275"/>
    </location>
</feature>
<name>A0A250X5H7_9CHLO</name>
<keyword evidence="5" id="KW-1185">Reference proteome</keyword>
<dbReference type="InterPro" id="IPR036249">
    <property type="entry name" value="Thioredoxin-like_sf"/>
</dbReference>
<evidence type="ECO:0000313" key="4">
    <source>
        <dbReference type="EMBL" id="GAX78331.1"/>
    </source>
</evidence>
<evidence type="ECO:0000313" key="5">
    <source>
        <dbReference type="Proteomes" id="UP000232323"/>
    </source>
</evidence>
<dbReference type="OrthoDB" id="527209at2759"/>
<feature type="domain" description="Thioredoxin" evidence="2">
    <location>
        <begin position="340"/>
        <end position="443"/>
    </location>
</feature>
<dbReference type="InterPro" id="IPR013766">
    <property type="entry name" value="Thioredoxin_domain"/>
</dbReference>
<reference evidence="4 5" key="1">
    <citation type="submission" date="2017-08" db="EMBL/GenBank/DDBJ databases">
        <title>Acidophilic green algal genome provides insights into adaptation to an acidic environment.</title>
        <authorList>
            <person name="Hirooka S."/>
            <person name="Hirose Y."/>
            <person name="Kanesaki Y."/>
            <person name="Higuchi S."/>
            <person name="Fujiwara T."/>
            <person name="Onuma R."/>
            <person name="Era A."/>
            <person name="Ohbayashi R."/>
            <person name="Uzuka A."/>
            <person name="Nozaki H."/>
            <person name="Yoshikawa H."/>
            <person name="Miyagishima S.Y."/>
        </authorList>
    </citation>
    <scope>NUCLEOTIDE SEQUENCE [LARGE SCALE GENOMIC DNA]</scope>
    <source>
        <strain evidence="4 5">NIES-2499</strain>
    </source>
</reference>
<dbReference type="EMBL" id="BEGY01000031">
    <property type="protein sequence ID" value="GAX78331.1"/>
    <property type="molecule type" value="Genomic_DNA"/>
</dbReference>
<dbReference type="CDD" id="cd02947">
    <property type="entry name" value="TRX_family"/>
    <property type="match status" value="1"/>
</dbReference>
<evidence type="ECO:0008006" key="6">
    <source>
        <dbReference type="Google" id="ProtNLM"/>
    </source>
</evidence>
<dbReference type="Proteomes" id="UP000232323">
    <property type="component" value="Unassembled WGS sequence"/>
</dbReference>
<dbReference type="Pfam" id="PF00085">
    <property type="entry name" value="Thioredoxin"/>
    <property type="match status" value="1"/>
</dbReference>